<proteinExistence type="predicted"/>
<evidence type="ECO:0000313" key="1">
    <source>
        <dbReference type="EMBL" id="QNO41643.1"/>
    </source>
</evidence>
<gene>
    <name evidence="1" type="ORF">AJMLGAKO_00021</name>
</gene>
<dbReference type="AlphaFoldDB" id="A0A7G9Y0V9"/>
<name>A0A7G9Y0V9_9EURY</name>
<organism evidence="1">
    <name type="scientific">Candidatus Methanogaster sp. ANME-2c ERB4</name>
    <dbReference type="NCBI Taxonomy" id="2759911"/>
    <lineage>
        <taxon>Archaea</taxon>
        <taxon>Methanobacteriati</taxon>
        <taxon>Methanobacteriota</taxon>
        <taxon>Stenosarchaea group</taxon>
        <taxon>Methanomicrobia</taxon>
        <taxon>Methanosarcinales</taxon>
        <taxon>ANME-2 cluster</taxon>
        <taxon>Candidatus Methanogasteraceae</taxon>
        <taxon>Candidatus Methanogaster</taxon>
    </lineage>
</organism>
<dbReference type="EMBL" id="MT630654">
    <property type="protein sequence ID" value="QNO41643.1"/>
    <property type="molecule type" value="Genomic_DNA"/>
</dbReference>
<sequence length="65" mass="7294">MKGRKIKEKEGSAIVMYIRSTSDILPKGKDIRNIADITKLCEIALCPIDKGLTARENIVRSKYSL</sequence>
<reference evidence="1" key="1">
    <citation type="submission" date="2020-06" db="EMBL/GenBank/DDBJ databases">
        <title>Unique genomic features of the anaerobic methanotrophic archaea.</title>
        <authorList>
            <person name="Chadwick G.L."/>
            <person name="Skennerton C.T."/>
            <person name="Laso-Perez R."/>
            <person name="Leu A.O."/>
            <person name="Speth D.R."/>
            <person name="Yu H."/>
            <person name="Morgan-Lang C."/>
            <person name="Hatzenpichler R."/>
            <person name="Goudeau D."/>
            <person name="Malmstrom R."/>
            <person name="Brazelton W.J."/>
            <person name="Woyke T."/>
            <person name="Hallam S.J."/>
            <person name="Tyson G.W."/>
            <person name="Wegener G."/>
            <person name="Boetius A."/>
            <person name="Orphan V."/>
        </authorList>
    </citation>
    <scope>NUCLEOTIDE SEQUENCE</scope>
</reference>
<protein>
    <submittedName>
        <fullName evidence="1">Uncharacterized protein</fullName>
    </submittedName>
</protein>
<accession>A0A7G9Y0V9</accession>